<feature type="transmembrane region" description="Helical" evidence="7">
    <location>
        <begin position="83"/>
        <end position="104"/>
    </location>
</feature>
<dbReference type="PANTHER" id="PTHR36835">
    <property type="entry name" value="CYTOCHROME BO(3) UBIQUINOL OXIDASE SUBUNIT 4"/>
    <property type="match status" value="1"/>
</dbReference>
<evidence type="ECO:0000313" key="9">
    <source>
        <dbReference type="Proteomes" id="UP000619534"/>
    </source>
</evidence>
<dbReference type="NCBIfam" id="TIGR02908">
    <property type="entry name" value="CoxD_Bacillus"/>
    <property type="match status" value="1"/>
</dbReference>
<keyword evidence="3" id="KW-1003">Cell membrane</keyword>
<dbReference type="RefSeq" id="WP_062445676.1">
    <property type="nucleotide sequence ID" value="NZ_BMCJ01000001.1"/>
</dbReference>
<accession>A0ABQ1NUG8</accession>
<evidence type="ECO:0000256" key="1">
    <source>
        <dbReference type="ARBA" id="ARBA00004651"/>
    </source>
</evidence>
<evidence type="ECO:0000256" key="3">
    <source>
        <dbReference type="ARBA" id="ARBA00022475"/>
    </source>
</evidence>
<protein>
    <submittedName>
        <fullName evidence="8">Cytochrome c oxidase subunit 4B</fullName>
    </submittedName>
</protein>
<keyword evidence="5 7" id="KW-1133">Transmembrane helix</keyword>
<feature type="transmembrane region" description="Helical" evidence="7">
    <location>
        <begin position="49"/>
        <end position="71"/>
    </location>
</feature>
<dbReference type="InterPro" id="IPR014257">
    <property type="entry name" value="Cyt_c_oxidase_su4_bacillaceae"/>
</dbReference>
<feature type="transmembrane region" description="Helical" evidence="7">
    <location>
        <begin position="25"/>
        <end position="43"/>
    </location>
</feature>
<keyword evidence="6 7" id="KW-0472">Membrane</keyword>
<keyword evidence="4 7" id="KW-0812">Transmembrane</keyword>
<organism evidence="8 9">
    <name type="scientific">Thalassobacillus devorans</name>
    <dbReference type="NCBI Taxonomy" id="279813"/>
    <lineage>
        <taxon>Bacteria</taxon>
        <taxon>Bacillati</taxon>
        <taxon>Bacillota</taxon>
        <taxon>Bacilli</taxon>
        <taxon>Bacillales</taxon>
        <taxon>Bacillaceae</taxon>
        <taxon>Thalassobacillus</taxon>
    </lineage>
</organism>
<gene>
    <name evidence="8" type="primary">ctaF</name>
    <name evidence="8" type="ORF">GCM10007216_08610</name>
</gene>
<dbReference type="Pfam" id="PF03626">
    <property type="entry name" value="COX4_pro"/>
    <property type="match status" value="1"/>
</dbReference>
<comment type="subcellular location">
    <subcellularLocation>
        <location evidence="1">Cell membrane</location>
        <topology evidence="1">Multi-pass membrane protein</topology>
    </subcellularLocation>
</comment>
<dbReference type="InterPro" id="IPR005171">
    <property type="entry name" value="Cyt_c_oxidase_su4_prok"/>
</dbReference>
<evidence type="ECO:0000256" key="4">
    <source>
        <dbReference type="ARBA" id="ARBA00022692"/>
    </source>
</evidence>
<evidence type="ECO:0000313" key="8">
    <source>
        <dbReference type="EMBL" id="GGC80337.1"/>
    </source>
</evidence>
<proteinExistence type="inferred from homology"/>
<keyword evidence="9" id="KW-1185">Reference proteome</keyword>
<sequence>MEKDTNSTHNEFEKAEHKQEMQHQVISFVMMIIFTIAAFALVVSDISKYFTIPIILLLAVVQVVFQLYYFMHMKNKGHEMPALMIYGGLAVAFMTILTFTTIIWW</sequence>
<dbReference type="EMBL" id="BMCJ01000001">
    <property type="protein sequence ID" value="GGC80337.1"/>
    <property type="molecule type" value="Genomic_DNA"/>
</dbReference>
<evidence type="ECO:0000256" key="2">
    <source>
        <dbReference type="ARBA" id="ARBA00008079"/>
    </source>
</evidence>
<comment type="similarity">
    <text evidence="2">Belongs to the cytochrome c oxidase bacterial subunit 4 family.</text>
</comment>
<evidence type="ECO:0000256" key="7">
    <source>
        <dbReference type="SAM" id="Phobius"/>
    </source>
</evidence>
<reference evidence="9" key="1">
    <citation type="journal article" date="2019" name="Int. J. Syst. Evol. Microbiol.">
        <title>The Global Catalogue of Microorganisms (GCM) 10K type strain sequencing project: providing services to taxonomists for standard genome sequencing and annotation.</title>
        <authorList>
            <consortium name="The Broad Institute Genomics Platform"/>
            <consortium name="The Broad Institute Genome Sequencing Center for Infectious Disease"/>
            <person name="Wu L."/>
            <person name="Ma J."/>
        </authorList>
    </citation>
    <scope>NUCLEOTIDE SEQUENCE [LARGE SCALE GENOMIC DNA]</scope>
    <source>
        <strain evidence="9">CCM 7282</strain>
    </source>
</reference>
<comment type="caution">
    <text evidence="8">The sequence shown here is derived from an EMBL/GenBank/DDBJ whole genome shotgun (WGS) entry which is preliminary data.</text>
</comment>
<evidence type="ECO:0000256" key="6">
    <source>
        <dbReference type="ARBA" id="ARBA00023136"/>
    </source>
</evidence>
<dbReference type="Proteomes" id="UP000619534">
    <property type="component" value="Unassembled WGS sequence"/>
</dbReference>
<dbReference type="PANTHER" id="PTHR36835:SF1">
    <property type="entry name" value="CYTOCHROME BO(3) UBIQUINOL OXIDASE SUBUNIT 4"/>
    <property type="match status" value="1"/>
</dbReference>
<evidence type="ECO:0000256" key="5">
    <source>
        <dbReference type="ARBA" id="ARBA00022989"/>
    </source>
</evidence>
<name>A0ABQ1NUG8_9BACI</name>
<dbReference type="InterPro" id="IPR050968">
    <property type="entry name" value="Cytochrome_c_oxidase_bac_sub4"/>
</dbReference>